<reference evidence="1" key="1">
    <citation type="journal article" date="2014" name="Int. J. Syst. Evol. Microbiol.">
        <title>Complete genome sequence of Corynebacterium casei LMG S-19264T (=DSM 44701T), isolated from a smear-ripened cheese.</title>
        <authorList>
            <consortium name="US DOE Joint Genome Institute (JGI-PGF)"/>
            <person name="Walter F."/>
            <person name="Albersmeier A."/>
            <person name="Kalinowski J."/>
            <person name="Ruckert C."/>
        </authorList>
    </citation>
    <scope>NUCLEOTIDE SEQUENCE</scope>
    <source>
        <strain evidence="1">KCTC 12870</strain>
    </source>
</reference>
<proteinExistence type="predicted"/>
<evidence type="ECO:0000313" key="1">
    <source>
        <dbReference type="EMBL" id="GHC01567.1"/>
    </source>
</evidence>
<dbReference type="RefSeq" id="WP_200163375.1">
    <property type="nucleotide sequence ID" value="NZ_BMXG01000009.1"/>
</dbReference>
<protein>
    <submittedName>
        <fullName evidence="1">Uncharacterized protein</fullName>
    </submittedName>
</protein>
<comment type="caution">
    <text evidence="1">The sequence shown here is derived from an EMBL/GenBank/DDBJ whole genome shotgun (WGS) entry which is preliminary data.</text>
</comment>
<gene>
    <name evidence="1" type="ORF">GCM10007047_17620</name>
</gene>
<dbReference type="AlphaFoldDB" id="A0A8J3DFS7"/>
<name>A0A8J3DFS7_9BACT</name>
<accession>A0A8J3DFS7</accession>
<keyword evidence="2" id="KW-1185">Reference proteome</keyword>
<sequence>MPDLYFQSADGEDHQIKVPQSFRSEVYTYTGNPEIVFYKMRSAADGSQVREPVCRYMVNGSSKDWLFLFVRDGKSGTIRVFGMDDSLASFPFGSSRYFNLSNRTLGIIYGKNKFKMDPNSYETALPEIGPNQNVQLQILAIRNEKLQDIFNSQWPQESSVRYLIFIIESETRRDRVEVKSIAEYKQLN</sequence>
<dbReference type="EMBL" id="BMXG01000009">
    <property type="protein sequence ID" value="GHC01567.1"/>
    <property type="molecule type" value="Genomic_DNA"/>
</dbReference>
<organism evidence="1 2">
    <name type="scientific">Cerasicoccus arenae</name>
    <dbReference type="NCBI Taxonomy" id="424488"/>
    <lineage>
        <taxon>Bacteria</taxon>
        <taxon>Pseudomonadati</taxon>
        <taxon>Verrucomicrobiota</taxon>
        <taxon>Opitutia</taxon>
        <taxon>Puniceicoccales</taxon>
        <taxon>Cerasicoccaceae</taxon>
        <taxon>Cerasicoccus</taxon>
    </lineage>
</organism>
<dbReference type="Proteomes" id="UP000642829">
    <property type="component" value="Unassembled WGS sequence"/>
</dbReference>
<reference evidence="1" key="2">
    <citation type="submission" date="2020-09" db="EMBL/GenBank/DDBJ databases">
        <authorList>
            <person name="Sun Q."/>
            <person name="Kim S."/>
        </authorList>
    </citation>
    <scope>NUCLEOTIDE SEQUENCE</scope>
    <source>
        <strain evidence="1">KCTC 12870</strain>
    </source>
</reference>
<evidence type="ECO:0000313" key="2">
    <source>
        <dbReference type="Proteomes" id="UP000642829"/>
    </source>
</evidence>